<proteinExistence type="inferred from homology"/>
<protein>
    <submittedName>
        <fullName evidence="6">ABC transporter ATP-binding protein</fullName>
    </submittedName>
</protein>
<name>A0A1E5GUB1_9ENTE</name>
<keyword evidence="3" id="KW-0547">Nucleotide-binding</keyword>
<evidence type="ECO:0000313" key="6">
    <source>
        <dbReference type="EMBL" id="OEG16252.1"/>
    </source>
</evidence>
<dbReference type="OrthoDB" id="9804819at2"/>
<keyword evidence="2" id="KW-0813">Transport</keyword>
<evidence type="ECO:0000313" key="7">
    <source>
        <dbReference type="Proteomes" id="UP000094764"/>
    </source>
</evidence>
<evidence type="ECO:0000256" key="4">
    <source>
        <dbReference type="ARBA" id="ARBA00022840"/>
    </source>
</evidence>
<dbReference type="Gene3D" id="3.40.50.300">
    <property type="entry name" value="P-loop containing nucleotide triphosphate hydrolases"/>
    <property type="match status" value="1"/>
</dbReference>
<comment type="caution">
    <text evidence="6">The sequence shown here is derived from an EMBL/GenBank/DDBJ whole genome shotgun (WGS) entry which is preliminary data.</text>
</comment>
<reference evidence="7" key="1">
    <citation type="submission" date="2016-09" db="EMBL/GenBank/DDBJ databases">
        <authorList>
            <person name="Gulvik C.A."/>
        </authorList>
    </citation>
    <scope>NUCLEOTIDE SEQUENCE [LARGE SCALE GENOMIC DNA]</scope>
    <source>
        <strain evidence="7">LMG 26306</strain>
    </source>
</reference>
<dbReference type="EMBL" id="MIKB01000013">
    <property type="protein sequence ID" value="OEG16252.1"/>
    <property type="molecule type" value="Genomic_DNA"/>
</dbReference>
<evidence type="ECO:0000256" key="3">
    <source>
        <dbReference type="ARBA" id="ARBA00022741"/>
    </source>
</evidence>
<dbReference type="InterPro" id="IPR003439">
    <property type="entry name" value="ABC_transporter-like_ATP-bd"/>
</dbReference>
<comment type="similarity">
    <text evidence="1">Belongs to the ABC transporter superfamily.</text>
</comment>
<gene>
    <name evidence="6" type="ORF">BCR23_05025</name>
</gene>
<evidence type="ECO:0000256" key="1">
    <source>
        <dbReference type="ARBA" id="ARBA00005417"/>
    </source>
</evidence>
<dbReference type="SUPFAM" id="SSF52540">
    <property type="entry name" value="P-loop containing nucleoside triphosphate hydrolases"/>
    <property type="match status" value="1"/>
</dbReference>
<dbReference type="PANTHER" id="PTHR43335:SF8">
    <property type="entry name" value="ABC TRANSPORTER, ATP-BINDING PROTEIN"/>
    <property type="match status" value="1"/>
</dbReference>
<dbReference type="PROSITE" id="PS00211">
    <property type="entry name" value="ABC_TRANSPORTER_1"/>
    <property type="match status" value="1"/>
</dbReference>
<organism evidence="6 7">
    <name type="scientific">Enterococcus quebecensis</name>
    <dbReference type="NCBI Taxonomy" id="903983"/>
    <lineage>
        <taxon>Bacteria</taxon>
        <taxon>Bacillati</taxon>
        <taxon>Bacillota</taxon>
        <taxon>Bacilli</taxon>
        <taxon>Lactobacillales</taxon>
        <taxon>Enterococcaceae</taxon>
        <taxon>Enterococcus</taxon>
    </lineage>
</organism>
<dbReference type="Pfam" id="PF00005">
    <property type="entry name" value="ABC_tran"/>
    <property type="match status" value="1"/>
</dbReference>
<dbReference type="PROSITE" id="PS50893">
    <property type="entry name" value="ABC_TRANSPORTER_2"/>
    <property type="match status" value="1"/>
</dbReference>
<dbReference type="Proteomes" id="UP000094764">
    <property type="component" value="Unassembled WGS sequence"/>
</dbReference>
<dbReference type="AlphaFoldDB" id="A0A1E5GUB1"/>
<dbReference type="InterPro" id="IPR017871">
    <property type="entry name" value="ABC_transporter-like_CS"/>
</dbReference>
<dbReference type="STRING" id="903983.BCR23_05025"/>
<dbReference type="GO" id="GO:0016887">
    <property type="term" value="F:ATP hydrolysis activity"/>
    <property type="evidence" value="ECO:0007669"/>
    <property type="project" value="InterPro"/>
</dbReference>
<evidence type="ECO:0000256" key="2">
    <source>
        <dbReference type="ARBA" id="ARBA00022448"/>
    </source>
</evidence>
<sequence>MTNILKVSNIIKTFNQKETIKKVSFSVEKGTIYGLLGPNGAGKTTLFKLITGLQQLTNGKIELFNRNTATHKNTLLKNIGSIIEVPIFIEHLSAQQNLAIHLQYMNCKEGNITEVLETVGLDAENTQPVSNYSLGMRQRLAIARSIVHKPELLILDEPINGLDPMGILEMRELFLRLVKEENMTLIISSHILSEIELIADTIGFIVNGELKVELPMEEIQKHHPDGLEELYMEIVSGGKNYA</sequence>
<dbReference type="RefSeq" id="WP_069634706.1">
    <property type="nucleotide sequence ID" value="NZ_JXKZ01000007.1"/>
</dbReference>
<dbReference type="PANTHER" id="PTHR43335">
    <property type="entry name" value="ABC TRANSPORTER, ATP-BINDING PROTEIN"/>
    <property type="match status" value="1"/>
</dbReference>
<dbReference type="GO" id="GO:0005524">
    <property type="term" value="F:ATP binding"/>
    <property type="evidence" value="ECO:0007669"/>
    <property type="project" value="UniProtKB-KW"/>
</dbReference>
<accession>A0A1E5GUB1</accession>
<dbReference type="PATRIC" id="fig|903983.4.peg.2618"/>
<feature type="domain" description="ABC transporter" evidence="5">
    <location>
        <begin position="5"/>
        <end position="232"/>
    </location>
</feature>
<dbReference type="InterPro" id="IPR003593">
    <property type="entry name" value="AAA+_ATPase"/>
</dbReference>
<dbReference type="SMART" id="SM00382">
    <property type="entry name" value="AAA"/>
    <property type="match status" value="1"/>
</dbReference>
<keyword evidence="7" id="KW-1185">Reference proteome</keyword>
<keyword evidence="4 6" id="KW-0067">ATP-binding</keyword>
<evidence type="ECO:0000259" key="5">
    <source>
        <dbReference type="PROSITE" id="PS50893"/>
    </source>
</evidence>
<dbReference type="InterPro" id="IPR027417">
    <property type="entry name" value="P-loop_NTPase"/>
</dbReference>